<dbReference type="GO" id="GO:0009088">
    <property type="term" value="P:threonine biosynthetic process"/>
    <property type="evidence" value="ECO:0007669"/>
    <property type="project" value="UniProtKB-UniRule"/>
</dbReference>
<proteinExistence type="inferred from homology"/>
<dbReference type="PANTHER" id="PTHR20861">
    <property type="entry name" value="HOMOSERINE/4-DIPHOSPHOCYTIDYL-2-C-METHYL-D-ERYTHRITOL KINASE"/>
    <property type="match status" value="1"/>
</dbReference>
<keyword evidence="9 12" id="KW-0418">Kinase</keyword>
<feature type="domain" description="GHMP kinase N-terminal" evidence="13">
    <location>
        <begin position="74"/>
        <end position="157"/>
    </location>
</feature>
<evidence type="ECO:0000256" key="8">
    <source>
        <dbReference type="ARBA" id="ARBA00022741"/>
    </source>
</evidence>
<dbReference type="InterPro" id="IPR036554">
    <property type="entry name" value="GHMP_kinase_C_sf"/>
</dbReference>
<dbReference type="Proteomes" id="UP000298616">
    <property type="component" value="Chromosome"/>
</dbReference>
<comment type="catalytic activity">
    <reaction evidence="11 12">
        <text>L-homoserine + ATP = O-phospho-L-homoserine + ADP + H(+)</text>
        <dbReference type="Rhea" id="RHEA:13985"/>
        <dbReference type="ChEBI" id="CHEBI:15378"/>
        <dbReference type="ChEBI" id="CHEBI:30616"/>
        <dbReference type="ChEBI" id="CHEBI:57476"/>
        <dbReference type="ChEBI" id="CHEBI:57590"/>
        <dbReference type="ChEBI" id="CHEBI:456216"/>
        <dbReference type="EC" id="2.7.1.39"/>
    </reaction>
</comment>
<comment type="pathway">
    <text evidence="1 12">Amino-acid biosynthesis; L-threonine biosynthesis; L-threonine from L-aspartate: step 4/5.</text>
</comment>
<evidence type="ECO:0000256" key="3">
    <source>
        <dbReference type="ARBA" id="ARBA00012078"/>
    </source>
</evidence>
<dbReference type="Pfam" id="PF00288">
    <property type="entry name" value="GHMP_kinases_N"/>
    <property type="match status" value="1"/>
</dbReference>
<evidence type="ECO:0000256" key="5">
    <source>
        <dbReference type="ARBA" id="ARBA00022605"/>
    </source>
</evidence>
<evidence type="ECO:0000313" key="15">
    <source>
        <dbReference type="EMBL" id="QCK15991.1"/>
    </source>
</evidence>
<evidence type="ECO:0000256" key="9">
    <source>
        <dbReference type="ARBA" id="ARBA00022777"/>
    </source>
</evidence>
<dbReference type="SUPFAM" id="SSF55060">
    <property type="entry name" value="GHMP Kinase, C-terminal domain"/>
    <property type="match status" value="1"/>
</dbReference>
<evidence type="ECO:0000256" key="12">
    <source>
        <dbReference type="HAMAP-Rule" id="MF_00384"/>
    </source>
</evidence>
<accession>A0A4D7JK63</accession>
<dbReference type="GO" id="GO:0004413">
    <property type="term" value="F:homoserine kinase activity"/>
    <property type="evidence" value="ECO:0007669"/>
    <property type="project" value="UniProtKB-UniRule"/>
</dbReference>
<dbReference type="PANTHER" id="PTHR20861:SF1">
    <property type="entry name" value="HOMOSERINE KINASE"/>
    <property type="match status" value="1"/>
</dbReference>
<keyword evidence="16" id="KW-1185">Reference proteome</keyword>
<dbReference type="Pfam" id="PF08544">
    <property type="entry name" value="GHMP_kinases_C"/>
    <property type="match status" value="1"/>
</dbReference>
<evidence type="ECO:0000256" key="4">
    <source>
        <dbReference type="ARBA" id="ARBA00017858"/>
    </source>
</evidence>
<dbReference type="NCBIfam" id="NF002288">
    <property type="entry name" value="PRK01212.1-4"/>
    <property type="match status" value="1"/>
</dbReference>
<organism evidence="15 16">
    <name type="scientific">Mangrovivirga cuniculi</name>
    <dbReference type="NCBI Taxonomy" id="2715131"/>
    <lineage>
        <taxon>Bacteria</taxon>
        <taxon>Pseudomonadati</taxon>
        <taxon>Bacteroidota</taxon>
        <taxon>Cytophagia</taxon>
        <taxon>Cytophagales</taxon>
        <taxon>Mangrovivirgaceae</taxon>
        <taxon>Mangrovivirga</taxon>
    </lineage>
</organism>
<evidence type="ECO:0000256" key="11">
    <source>
        <dbReference type="ARBA" id="ARBA00049375"/>
    </source>
</evidence>
<feature type="binding site" evidence="12">
    <location>
        <begin position="98"/>
        <end position="108"/>
    </location>
    <ligand>
        <name>ATP</name>
        <dbReference type="ChEBI" id="CHEBI:30616"/>
    </ligand>
</feature>
<dbReference type="EMBL" id="CP028923">
    <property type="protein sequence ID" value="QCK15991.1"/>
    <property type="molecule type" value="Genomic_DNA"/>
</dbReference>
<keyword evidence="10 12" id="KW-0067">ATP-binding</keyword>
<dbReference type="RefSeq" id="WP_137091590.1">
    <property type="nucleotide sequence ID" value="NZ_CP028923.1"/>
</dbReference>
<evidence type="ECO:0000313" key="16">
    <source>
        <dbReference type="Proteomes" id="UP000298616"/>
    </source>
</evidence>
<comment type="similarity">
    <text evidence="2 12">Belongs to the GHMP kinase family. Homoserine kinase subfamily.</text>
</comment>
<feature type="domain" description="GHMP kinase C-terminal" evidence="14">
    <location>
        <begin position="218"/>
        <end position="294"/>
    </location>
</feature>
<dbReference type="NCBIfam" id="TIGR00191">
    <property type="entry name" value="thrB"/>
    <property type="match status" value="1"/>
</dbReference>
<evidence type="ECO:0000256" key="1">
    <source>
        <dbReference type="ARBA" id="ARBA00005015"/>
    </source>
</evidence>
<dbReference type="InterPro" id="IPR020568">
    <property type="entry name" value="Ribosomal_Su5_D2-typ_SF"/>
</dbReference>
<dbReference type="HAMAP" id="MF_00384">
    <property type="entry name" value="Homoser_kinase"/>
    <property type="match status" value="1"/>
</dbReference>
<keyword evidence="5 12" id="KW-0028">Amino-acid biosynthesis</keyword>
<dbReference type="InterPro" id="IPR014721">
    <property type="entry name" value="Ribsml_uS5_D2-typ_fold_subgr"/>
</dbReference>
<comment type="subcellular location">
    <subcellularLocation>
        <location evidence="12">Cytoplasm</location>
    </subcellularLocation>
</comment>
<evidence type="ECO:0000259" key="13">
    <source>
        <dbReference type="Pfam" id="PF00288"/>
    </source>
</evidence>
<dbReference type="InterPro" id="IPR013750">
    <property type="entry name" value="GHMP_kinase_C_dom"/>
</dbReference>
<protein>
    <recommendedName>
        <fullName evidence="4 12">Homoserine kinase</fullName>
        <shortName evidence="12">HK</shortName>
        <shortName evidence="12">HSK</shortName>
        <ecNumber evidence="3 12">2.7.1.39</ecNumber>
    </recommendedName>
</protein>
<dbReference type="UniPathway" id="UPA00050">
    <property type="reaction ID" value="UER00064"/>
</dbReference>
<dbReference type="Gene3D" id="3.30.230.10">
    <property type="match status" value="1"/>
</dbReference>
<dbReference type="Gene3D" id="3.30.70.890">
    <property type="entry name" value="GHMP kinase, C-terminal domain"/>
    <property type="match status" value="1"/>
</dbReference>
<dbReference type="GO" id="GO:0005737">
    <property type="term" value="C:cytoplasm"/>
    <property type="evidence" value="ECO:0007669"/>
    <property type="project" value="UniProtKB-SubCell"/>
</dbReference>
<name>A0A4D7JK63_9BACT</name>
<dbReference type="AlphaFoldDB" id="A0A4D7JK63"/>
<dbReference type="EC" id="2.7.1.39" evidence="3 12"/>
<reference evidence="15 16" key="1">
    <citation type="submission" date="2018-04" db="EMBL/GenBank/DDBJ databases">
        <title>Complete genome uncultured novel isolate.</title>
        <authorList>
            <person name="Merlino G."/>
        </authorList>
    </citation>
    <scope>NUCLEOTIDE SEQUENCE [LARGE SCALE GENOMIC DNA]</scope>
    <source>
        <strain evidence="16">R1DC9</strain>
    </source>
</reference>
<gene>
    <name evidence="12" type="primary">thrB</name>
    <name evidence="15" type="ORF">DCC35_15215</name>
</gene>
<dbReference type="SUPFAM" id="SSF54211">
    <property type="entry name" value="Ribosomal protein S5 domain 2-like"/>
    <property type="match status" value="1"/>
</dbReference>
<keyword evidence="12" id="KW-0963">Cytoplasm</keyword>
<sequence>MSDIEVKNRIKVFAPATVANVSCGFDILGFALSSPGDEVTLQRTRDGKGNIQISGISGDGGRLPKEVDENTAGVAVRLYLEKACISDSVDINIEKQMPLGSGMGSSAASAVAAVAACEALFNTGMPLIDQLKIAMEGERKACGTAHADNVAPALYGGFTLIRSYQPLDVVRLPVPEKLYCVLINPDVEVRTQSAREILKQKVSLQDAVIQTGNVAGLISALYSDDYQLLSRSLQDVLVEPIRKILIPVYDKMKYTAMENGALGYGISGSGPSMFALCEGKESAEKLVKPLNEVLDHVGISGKIYVSQVNQDGPVVKE</sequence>
<dbReference type="PRINTS" id="PR00958">
    <property type="entry name" value="HOMSERKINASE"/>
</dbReference>
<dbReference type="InterPro" id="IPR000870">
    <property type="entry name" value="Homoserine_kinase"/>
</dbReference>
<keyword evidence="7 12" id="KW-0791">Threonine biosynthesis</keyword>
<evidence type="ECO:0000256" key="2">
    <source>
        <dbReference type="ARBA" id="ARBA00007370"/>
    </source>
</evidence>
<evidence type="ECO:0000259" key="14">
    <source>
        <dbReference type="Pfam" id="PF08544"/>
    </source>
</evidence>
<evidence type="ECO:0000256" key="6">
    <source>
        <dbReference type="ARBA" id="ARBA00022679"/>
    </source>
</evidence>
<evidence type="ECO:0000256" key="7">
    <source>
        <dbReference type="ARBA" id="ARBA00022697"/>
    </source>
</evidence>
<dbReference type="GO" id="GO:0005524">
    <property type="term" value="F:ATP binding"/>
    <property type="evidence" value="ECO:0007669"/>
    <property type="project" value="UniProtKB-UniRule"/>
</dbReference>
<keyword evidence="8 12" id="KW-0547">Nucleotide-binding</keyword>
<dbReference type="KEGG" id="fpf:DCC35_15215"/>
<dbReference type="PROSITE" id="PS00627">
    <property type="entry name" value="GHMP_KINASES_ATP"/>
    <property type="match status" value="1"/>
</dbReference>
<dbReference type="OrthoDB" id="9769912at2"/>
<comment type="function">
    <text evidence="12">Catalyzes the ATP-dependent phosphorylation of L-homoserine to L-homoserine phosphate.</text>
</comment>
<keyword evidence="6 12" id="KW-0808">Transferase</keyword>
<dbReference type="PIRSF" id="PIRSF000676">
    <property type="entry name" value="Homoser_kin"/>
    <property type="match status" value="1"/>
</dbReference>
<dbReference type="InterPro" id="IPR006204">
    <property type="entry name" value="GHMP_kinase_N_dom"/>
</dbReference>
<dbReference type="InterPro" id="IPR006203">
    <property type="entry name" value="GHMP_knse_ATP-bd_CS"/>
</dbReference>
<evidence type="ECO:0000256" key="10">
    <source>
        <dbReference type="ARBA" id="ARBA00022840"/>
    </source>
</evidence>